<comment type="caution">
    <text evidence="2">The sequence shown here is derived from an EMBL/GenBank/DDBJ whole genome shotgun (WGS) entry which is preliminary data.</text>
</comment>
<feature type="transmembrane region" description="Helical" evidence="1">
    <location>
        <begin position="228"/>
        <end position="247"/>
    </location>
</feature>
<feature type="transmembrane region" description="Helical" evidence="1">
    <location>
        <begin position="146"/>
        <end position="167"/>
    </location>
</feature>
<accession>A0A933MLC4</accession>
<reference evidence="2" key="1">
    <citation type="submission" date="2020-07" db="EMBL/GenBank/DDBJ databases">
        <title>Huge and variable diversity of episymbiotic CPR bacteria and DPANN archaea in groundwater ecosystems.</title>
        <authorList>
            <person name="He C.Y."/>
            <person name="Keren R."/>
            <person name="Whittaker M."/>
            <person name="Farag I.F."/>
            <person name="Doudna J."/>
            <person name="Cate J.H.D."/>
            <person name="Banfield J.F."/>
        </authorList>
    </citation>
    <scope>NUCLEOTIDE SEQUENCE</scope>
    <source>
        <strain evidence="2">NC_groundwater_1520_Pr4_B-0.1um_53_5</strain>
    </source>
</reference>
<feature type="transmembrane region" description="Helical" evidence="1">
    <location>
        <begin position="102"/>
        <end position="126"/>
    </location>
</feature>
<evidence type="ECO:0000256" key="1">
    <source>
        <dbReference type="SAM" id="Phobius"/>
    </source>
</evidence>
<name>A0A933MLC4_UNCT6</name>
<gene>
    <name evidence="2" type="ORF">HY768_09025</name>
</gene>
<protein>
    <recommendedName>
        <fullName evidence="4">Oligosaccharide repeat unit polymerase</fullName>
    </recommendedName>
</protein>
<evidence type="ECO:0000313" key="3">
    <source>
        <dbReference type="Proteomes" id="UP000736328"/>
    </source>
</evidence>
<dbReference type="EMBL" id="JACQXR010000118">
    <property type="protein sequence ID" value="MBI4727341.1"/>
    <property type="molecule type" value="Genomic_DNA"/>
</dbReference>
<feature type="transmembrane region" description="Helical" evidence="1">
    <location>
        <begin position="174"/>
        <end position="192"/>
    </location>
</feature>
<proteinExistence type="predicted"/>
<feature type="transmembrane region" description="Helical" evidence="1">
    <location>
        <begin position="33"/>
        <end position="54"/>
    </location>
</feature>
<evidence type="ECO:0000313" key="2">
    <source>
        <dbReference type="EMBL" id="MBI4727341.1"/>
    </source>
</evidence>
<keyword evidence="1" id="KW-0472">Membrane</keyword>
<dbReference type="AlphaFoldDB" id="A0A933MLC4"/>
<feature type="transmembrane region" description="Helical" evidence="1">
    <location>
        <begin position="359"/>
        <end position="384"/>
    </location>
</feature>
<keyword evidence="1" id="KW-0812">Transmembrane</keyword>
<organism evidence="2 3">
    <name type="scientific">candidate division TA06 bacterium</name>
    <dbReference type="NCBI Taxonomy" id="2250710"/>
    <lineage>
        <taxon>Bacteria</taxon>
        <taxon>Bacteria division TA06</taxon>
    </lineage>
</organism>
<dbReference type="Proteomes" id="UP000736328">
    <property type="component" value="Unassembled WGS sequence"/>
</dbReference>
<feature type="transmembrane region" description="Helical" evidence="1">
    <location>
        <begin position="198"/>
        <end position="216"/>
    </location>
</feature>
<feature type="transmembrane region" description="Helical" evidence="1">
    <location>
        <begin position="396"/>
        <end position="414"/>
    </location>
</feature>
<keyword evidence="1" id="KW-1133">Transmembrane helix</keyword>
<evidence type="ECO:0008006" key="4">
    <source>
        <dbReference type="Google" id="ProtNLM"/>
    </source>
</evidence>
<feature type="transmembrane region" description="Helical" evidence="1">
    <location>
        <begin position="60"/>
        <end position="81"/>
    </location>
</feature>
<sequence length="439" mass="48645">MILAGKDSSIPVSQDVERELLPPATMAVKKRPLLLLLLWLITTVLLFIFGPYSYSFGNKIQLYTYLAAVHIALYAGYCLGLRTKPQRPKVILKGLALAKISLLFSGVLLMVNLLCTGGGDIGRLALAIKDPGAAYAAGSTKGGVSIFNYIGIFSAPVSMMSFVLGTYYWARLRVVYKILLASLFATAILSSIGASVRSTIIITGLYAAAAFGAAYQNKIIHVTSRAKLMLVVVLVCATVVFFKYFAFLTENRQQGDNRLRNPLTNEMPAQDHPMYKILPEAWHNTYTIAAFYISHSYYRLAQALNMPFIGIGWGASNSAFLVRNIVRLTGWTEFENYSYGMRLDRMTGYGDFGLAWSTIYTWIASDVTFPGSVLIIFMIGYFFARAWTGVLEQRGPLSVMAFACFVIIVFSFPMNNPLQDGPGISTYFGIPFLWWLNRG</sequence>